<protein>
    <submittedName>
        <fullName evidence="6">DNA-binding response regulator</fullName>
    </submittedName>
</protein>
<evidence type="ECO:0000313" key="7">
    <source>
        <dbReference type="EMBL" id="OHX15461.1"/>
    </source>
</evidence>
<feature type="modified residue" description="4-aspartylphosphate" evidence="3">
    <location>
        <position position="54"/>
    </location>
</feature>
<dbReference type="SUPFAM" id="SSF52172">
    <property type="entry name" value="CheY-like"/>
    <property type="match status" value="1"/>
</dbReference>
<organism evidence="6 8">
    <name type="scientific">Chromobacterium sphagni</name>
    <dbReference type="NCBI Taxonomy" id="1903179"/>
    <lineage>
        <taxon>Bacteria</taxon>
        <taxon>Pseudomonadati</taxon>
        <taxon>Pseudomonadota</taxon>
        <taxon>Betaproteobacteria</taxon>
        <taxon>Neisseriales</taxon>
        <taxon>Chromobacteriaceae</taxon>
        <taxon>Chromobacterium</taxon>
    </lineage>
</organism>
<dbReference type="STRING" id="1903179.BI347_13275"/>
<dbReference type="EMBL" id="MKCS01000001">
    <property type="protein sequence ID" value="OHX14369.1"/>
    <property type="molecule type" value="Genomic_DNA"/>
</dbReference>
<dbReference type="CDD" id="cd17535">
    <property type="entry name" value="REC_NarL-like"/>
    <property type="match status" value="1"/>
</dbReference>
<dbReference type="InterPro" id="IPR058245">
    <property type="entry name" value="NreC/VraR/RcsB-like_REC"/>
</dbReference>
<dbReference type="OrthoDB" id="9780593at2"/>
<dbReference type="Pfam" id="PF00196">
    <property type="entry name" value="GerE"/>
    <property type="match status" value="1"/>
</dbReference>
<keyword evidence="1 3" id="KW-0597">Phosphoprotein</keyword>
<evidence type="ECO:0000313" key="6">
    <source>
        <dbReference type="EMBL" id="OHX14369.1"/>
    </source>
</evidence>
<name>A0A1S1X4E3_9NEIS</name>
<reference evidence="8 9" key="1">
    <citation type="submission" date="2016-09" db="EMBL/GenBank/DDBJ databases">
        <title>Chromobacterium muskegensis sp. nov., an insecticidal bacterium isolated from Sphagnum bogs.</title>
        <authorList>
            <person name="Sparks M.E."/>
            <person name="Blackburn M.B."/>
            <person name="Gundersen-Rindal D.E."/>
            <person name="Mitchell A."/>
            <person name="Farrar R."/>
            <person name="Kuhar D."/>
        </authorList>
    </citation>
    <scope>NUCLEOTIDE SEQUENCE [LARGE SCALE GENOMIC DNA]</scope>
    <source>
        <strain evidence="7 9">14B-1</strain>
        <strain evidence="6 8">37-2</strain>
    </source>
</reference>
<dbReference type="InterPro" id="IPR000792">
    <property type="entry name" value="Tscrpt_reg_LuxR_C"/>
</dbReference>
<keyword evidence="9" id="KW-1185">Reference proteome</keyword>
<evidence type="ECO:0000313" key="8">
    <source>
        <dbReference type="Proteomes" id="UP000180088"/>
    </source>
</evidence>
<dbReference type="PROSITE" id="PS50043">
    <property type="entry name" value="HTH_LUXR_2"/>
    <property type="match status" value="1"/>
</dbReference>
<dbReference type="InterPro" id="IPR039420">
    <property type="entry name" value="WalR-like"/>
</dbReference>
<feature type="domain" description="HTH luxR-type" evidence="4">
    <location>
        <begin position="146"/>
        <end position="211"/>
    </location>
</feature>
<dbReference type="GO" id="GO:0000160">
    <property type="term" value="P:phosphorelay signal transduction system"/>
    <property type="evidence" value="ECO:0007669"/>
    <property type="project" value="InterPro"/>
</dbReference>
<evidence type="ECO:0000256" key="3">
    <source>
        <dbReference type="PROSITE-ProRule" id="PRU00169"/>
    </source>
</evidence>
<dbReference type="GO" id="GO:0006355">
    <property type="term" value="P:regulation of DNA-templated transcription"/>
    <property type="evidence" value="ECO:0007669"/>
    <property type="project" value="InterPro"/>
</dbReference>
<accession>A0A1S1X4E3</accession>
<dbReference type="PANTHER" id="PTHR43214">
    <property type="entry name" value="TWO-COMPONENT RESPONSE REGULATOR"/>
    <property type="match status" value="1"/>
</dbReference>
<dbReference type="SMART" id="SM00448">
    <property type="entry name" value="REC"/>
    <property type="match status" value="1"/>
</dbReference>
<evidence type="ECO:0000259" key="5">
    <source>
        <dbReference type="PROSITE" id="PS50110"/>
    </source>
</evidence>
<keyword evidence="2 6" id="KW-0238">DNA-binding</keyword>
<dbReference type="InterPro" id="IPR001789">
    <property type="entry name" value="Sig_transdc_resp-reg_receiver"/>
</dbReference>
<dbReference type="InterPro" id="IPR011006">
    <property type="entry name" value="CheY-like_superfamily"/>
</dbReference>
<evidence type="ECO:0000259" key="4">
    <source>
        <dbReference type="PROSITE" id="PS50043"/>
    </source>
</evidence>
<dbReference type="Proteomes" id="UP000180280">
    <property type="component" value="Unassembled WGS sequence"/>
</dbReference>
<gene>
    <name evidence="7" type="ORF">BI344_13120</name>
    <name evidence="6" type="ORF">BI347_13275</name>
</gene>
<dbReference type="PANTHER" id="PTHR43214:SF42">
    <property type="entry name" value="TRANSCRIPTIONAL REGULATORY PROTEIN DESR"/>
    <property type="match status" value="1"/>
</dbReference>
<dbReference type="RefSeq" id="WP_071114969.1">
    <property type="nucleotide sequence ID" value="NZ_MKCS01000001.1"/>
</dbReference>
<feature type="domain" description="Response regulatory" evidence="5">
    <location>
        <begin position="3"/>
        <end position="119"/>
    </location>
</feature>
<evidence type="ECO:0000313" key="9">
    <source>
        <dbReference type="Proteomes" id="UP000180280"/>
    </source>
</evidence>
<evidence type="ECO:0000256" key="2">
    <source>
        <dbReference type="ARBA" id="ARBA00023125"/>
    </source>
</evidence>
<sequence length="213" mass="22817">MIRVGLVDDQMLVRSGIRGLLELTGDIRVALEAADGMEALGLLLEEVPDVLLLDVRMPGMSGIELLQALQARGGMPPTLLLTTFDDDEALLAGMRLGARGFLLKDISLERLAQAIRRVAAGETLFRPGLTERVLDGVRGGGAAFPSLDLPERLTGREVEVLALMAGGFNNREIAEALGPSEGTIKNHVSSILSKLGVRDRVRAVLRALELGYI</sequence>
<dbReference type="SMART" id="SM00421">
    <property type="entry name" value="HTH_LUXR"/>
    <property type="match status" value="1"/>
</dbReference>
<dbReference type="Pfam" id="PF00072">
    <property type="entry name" value="Response_reg"/>
    <property type="match status" value="1"/>
</dbReference>
<dbReference type="EMBL" id="MKCT01000094">
    <property type="protein sequence ID" value="OHX15461.1"/>
    <property type="molecule type" value="Genomic_DNA"/>
</dbReference>
<dbReference type="CDD" id="cd06170">
    <property type="entry name" value="LuxR_C_like"/>
    <property type="match status" value="1"/>
</dbReference>
<dbReference type="InterPro" id="IPR016032">
    <property type="entry name" value="Sig_transdc_resp-reg_C-effctor"/>
</dbReference>
<evidence type="ECO:0000256" key="1">
    <source>
        <dbReference type="ARBA" id="ARBA00022553"/>
    </source>
</evidence>
<dbReference type="GO" id="GO:0003677">
    <property type="term" value="F:DNA binding"/>
    <property type="evidence" value="ECO:0007669"/>
    <property type="project" value="UniProtKB-KW"/>
</dbReference>
<dbReference type="PRINTS" id="PR00038">
    <property type="entry name" value="HTHLUXR"/>
</dbReference>
<dbReference type="AlphaFoldDB" id="A0A1S1X4E3"/>
<dbReference type="SUPFAM" id="SSF46894">
    <property type="entry name" value="C-terminal effector domain of the bipartite response regulators"/>
    <property type="match status" value="1"/>
</dbReference>
<dbReference type="Gene3D" id="3.40.50.2300">
    <property type="match status" value="1"/>
</dbReference>
<comment type="caution">
    <text evidence="6">The sequence shown here is derived from an EMBL/GenBank/DDBJ whole genome shotgun (WGS) entry which is preliminary data.</text>
</comment>
<dbReference type="PROSITE" id="PS50110">
    <property type="entry name" value="RESPONSE_REGULATORY"/>
    <property type="match status" value="1"/>
</dbReference>
<dbReference type="Proteomes" id="UP000180088">
    <property type="component" value="Unassembled WGS sequence"/>
</dbReference>
<proteinExistence type="predicted"/>